<dbReference type="OrthoDB" id="178023at2"/>
<dbReference type="RefSeq" id="WP_114693974.1">
    <property type="nucleotide sequence ID" value="NZ_QQOH01000001.1"/>
</dbReference>
<proteinExistence type="predicted"/>
<dbReference type="AlphaFoldDB" id="A0A369WRV3"/>
<feature type="chain" id="PRO_5016621420" evidence="2">
    <location>
        <begin position="25"/>
        <end position="456"/>
    </location>
</feature>
<gene>
    <name evidence="3" type="ORF">DV711_02010</name>
</gene>
<sequence length="456" mass="51382">MRFHKTLLAITTAALMTQAGTTLAAISAQDAAKLGTELTPTGAERAGNADGSIPEWNGGMTTPPSDYQAGGTRIDPFADEQPLFTIDASNYQQYADKLTEGQKALFAKHADFKMPVYKTHRTFAAPQWVYDNTKTNATRTDLTADGNGVEKAFGGYPFPIPKNGKEAIWNHNLRWLGSGVEKNYANLVVYSNGEKTIGQGRLWETYPYYDQQGSLDSFNGNIFQVLVQYSLPVRRKGEVILAIDPVNQAKEPRQAWQYIPGQRRVRRAPTIAFDTPNAQFAGQATYDDSFMYNGSPERYDWKLVGKKEMFIPYNNNKMLAEAKKGIDTVADTLATPKFPNPDYMRWELHRVWVVEATLKDGSRHVYGKRTFFLDEDSWAVAATDIYDGRDNLWRAGFAGMVNAYDVPATVIRGYWHADLQNDAYAFNELDIKPLDFSAVKNDKFYTPTQVRKMSRR</sequence>
<comment type="caution">
    <text evidence="3">The sequence shown here is derived from an EMBL/GenBank/DDBJ whole genome shotgun (WGS) entry which is preliminary data.</text>
</comment>
<keyword evidence="4" id="KW-1185">Reference proteome</keyword>
<dbReference type="CDD" id="cd16329">
    <property type="entry name" value="LolA_like"/>
    <property type="match status" value="1"/>
</dbReference>
<name>A0A369WRV3_9GAMM</name>
<dbReference type="EMBL" id="QQOH01000001">
    <property type="protein sequence ID" value="RDE24387.1"/>
    <property type="molecule type" value="Genomic_DNA"/>
</dbReference>
<dbReference type="Proteomes" id="UP000253769">
    <property type="component" value="Unassembled WGS sequence"/>
</dbReference>
<evidence type="ECO:0000313" key="3">
    <source>
        <dbReference type="EMBL" id="RDE24387.1"/>
    </source>
</evidence>
<organism evidence="3 4">
    <name type="scientific">Motiliproteus coralliicola</name>
    <dbReference type="NCBI Taxonomy" id="2283196"/>
    <lineage>
        <taxon>Bacteria</taxon>
        <taxon>Pseudomonadati</taxon>
        <taxon>Pseudomonadota</taxon>
        <taxon>Gammaproteobacteria</taxon>
        <taxon>Oceanospirillales</taxon>
        <taxon>Oceanospirillaceae</taxon>
        <taxon>Motiliproteus</taxon>
    </lineage>
</organism>
<reference evidence="3 4" key="1">
    <citation type="submission" date="2018-07" db="EMBL/GenBank/DDBJ databases">
        <title>Motiliproteus coralliicola sp. nov., a bacterium isolated from Coral.</title>
        <authorList>
            <person name="Wang G."/>
        </authorList>
    </citation>
    <scope>NUCLEOTIDE SEQUENCE [LARGE SCALE GENOMIC DNA]</scope>
    <source>
        <strain evidence="3 4">C34</strain>
    </source>
</reference>
<dbReference type="Pfam" id="PF07044">
    <property type="entry name" value="DUF1329"/>
    <property type="match status" value="1"/>
</dbReference>
<feature type="region of interest" description="Disordered" evidence="1">
    <location>
        <begin position="41"/>
        <end position="60"/>
    </location>
</feature>
<keyword evidence="2" id="KW-0732">Signal</keyword>
<accession>A0A369WRV3</accession>
<evidence type="ECO:0000313" key="4">
    <source>
        <dbReference type="Proteomes" id="UP000253769"/>
    </source>
</evidence>
<evidence type="ECO:0000256" key="1">
    <source>
        <dbReference type="SAM" id="MobiDB-lite"/>
    </source>
</evidence>
<dbReference type="Gene3D" id="2.50.20.10">
    <property type="entry name" value="Lipoprotein localisation LolA/LolB/LppX"/>
    <property type="match status" value="1"/>
</dbReference>
<dbReference type="InterPro" id="IPR010752">
    <property type="entry name" value="DUF1329"/>
</dbReference>
<evidence type="ECO:0000256" key="2">
    <source>
        <dbReference type="SAM" id="SignalP"/>
    </source>
</evidence>
<feature type="signal peptide" evidence="2">
    <location>
        <begin position="1"/>
        <end position="24"/>
    </location>
</feature>
<protein>
    <submittedName>
        <fullName evidence="3">DUF1329 domain-containing protein</fullName>
    </submittedName>
</protein>